<evidence type="ECO:0000256" key="1">
    <source>
        <dbReference type="SAM" id="Phobius"/>
    </source>
</evidence>
<evidence type="ECO:0000313" key="2">
    <source>
        <dbReference type="EMBL" id="CAI5441141.1"/>
    </source>
</evidence>
<keyword evidence="3" id="KW-1185">Reference proteome</keyword>
<keyword evidence="1" id="KW-0472">Membrane</keyword>
<gene>
    <name evidence="2" type="ORF">CAMP_LOCUS3778</name>
</gene>
<evidence type="ECO:0000313" key="3">
    <source>
        <dbReference type="Proteomes" id="UP001152747"/>
    </source>
</evidence>
<dbReference type="Proteomes" id="UP001152747">
    <property type="component" value="Unassembled WGS sequence"/>
</dbReference>
<keyword evidence="1" id="KW-1133">Transmembrane helix</keyword>
<sequence length="153" mass="17192">MVTVIPKVVNSQYHRTKFPPTLYIMSMIMSTCLFLLKPIFCSFQQCKPMPSILEDPLPYVSVITAPIIFIISLIWLGTACTYPSNNCTQSYNFMEMPSAVFCSLIAGISAVVEVHFSVINRITNDHLTEQWFFSAMISLALCLLHALVAFALQ</sequence>
<feature type="transmembrane region" description="Helical" evidence="1">
    <location>
        <begin position="131"/>
        <end position="152"/>
    </location>
</feature>
<reference evidence="2" key="1">
    <citation type="submission" date="2022-11" db="EMBL/GenBank/DDBJ databases">
        <authorList>
            <person name="Kikuchi T."/>
        </authorList>
    </citation>
    <scope>NUCLEOTIDE SEQUENCE</scope>
    <source>
        <strain evidence="2">PS1010</strain>
    </source>
</reference>
<protein>
    <submittedName>
        <fullName evidence="2">Uncharacterized protein</fullName>
    </submittedName>
</protein>
<feature type="transmembrane region" description="Helical" evidence="1">
    <location>
        <begin position="20"/>
        <end position="36"/>
    </location>
</feature>
<feature type="transmembrane region" description="Helical" evidence="1">
    <location>
        <begin position="57"/>
        <end position="78"/>
    </location>
</feature>
<comment type="caution">
    <text evidence="2">The sequence shown here is derived from an EMBL/GenBank/DDBJ whole genome shotgun (WGS) entry which is preliminary data.</text>
</comment>
<organism evidence="2 3">
    <name type="scientific">Caenorhabditis angaria</name>
    <dbReference type="NCBI Taxonomy" id="860376"/>
    <lineage>
        <taxon>Eukaryota</taxon>
        <taxon>Metazoa</taxon>
        <taxon>Ecdysozoa</taxon>
        <taxon>Nematoda</taxon>
        <taxon>Chromadorea</taxon>
        <taxon>Rhabditida</taxon>
        <taxon>Rhabditina</taxon>
        <taxon>Rhabditomorpha</taxon>
        <taxon>Rhabditoidea</taxon>
        <taxon>Rhabditidae</taxon>
        <taxon>Peloderinae</taxon>
        <taxon>Caenorhabditis</taxon>
    </lineage>
</organism>
<feature type="transmembrane region" description="Helical" evidence="1">
    <location>
        <begin position="98"/>
        <end position="119"/>
    </location>
</feature>
<dbReference type="OrthoDB" id="5867767at2759"/>
<name>A0A9P1IBK1_9PELO</name>
<accession>A0A9P1IBK1</accession>
<dbReference type="EMBL" id="CANHGI010000002">
    <property type="protein sequence ID" value="CAI5441141.1"/>
    <property type="molecule type" value="Genomic_DNA"/>
</dbReference>
<dbReference type="AlphaFoldDB" id="A0A9P1IBK1"/>
<proteinExistence type="predicted"/>
<keyword evidence="1" id="KW-0812">Transmembrane</keyword>